<dbReference type="EMBL" id="WVTA01000017">
    <property type="protein sequence ID" value="KAK3200954.1"/>
    <property type="molecule type" value="Genomic_DNA"/>
</dbReference>
<feature type="transmembrane region" description="Helical" evidence="1">
    <location>
        <begin position="434"/>
        <end position="457"/>
    </location>
</feature>
<name>A0AAN6LNJ4_9PLEO</name>
<evidence type="ECO:0000256" key="2">
    <source>
        <dbReference type="SAM" id="SignalP"/>
    </source>
</evidence>
<keyword evidence="2" id="KW-0732">Signal</keyword>
<gene>
    <name evidence="4" type="ORF">GRF29_213g506446</name>
</gene>
<sequence length="507" mass="55776">MASLAFYLSATVLFAQSSSAFNCSIPPIYVDIHKRAVHDSNVFQYGSFIGVGTPAQNHSLWPSLTHNQTSFGARTFCDGNSTLRECETSTGGFFESQLSTTYAYTLSTSYTLPFAYTQISFDQNKEYQTLDTERNSTFTKSYFGEDTLHLYTHYFETDGASQTLLNNYTVQVVEEGSTKPAVVGVGSSSTVLSSLVAQNRICGKTYSVYIGQGFDRAGGRVNGSNVFGGYDAGRFVNPVHKYNMSTASTSPMVVRVKDIIISETNNANANVSLFDTSAFPSMSARPGSFDAQITTHQYPLSLPYEITQNFISHLGAEEDNFWGDNSLKLKNSFNGSLTIVLEDGFQVTIPPSVLMNASNITPIQSRSKDSTAPFYLSTAFLTQVYLMADYEKSSFYLATAVQKNNMVMPTTFCPGSTPSAYQRPNQGVFLKQGLIGAVIGGIIGSIGIAVCAYCFILSCRRKVSEKRIERRIAESRKAAKMAQFEIEETMEFDPPPKSATPFFWRKT</sequence>
<proteinExistence type="predicted"/>
<evidence type="ECO:0000256" key="1">
    <source>
        <dbReference type="SAM" id="Phobius"/>
    </source>
</evidence>
<feature type="domain" description="Peptidase A1" evidence="3">
    <location>
        <begin position="45"/>
        <end position="398"/>
    </location>
</feature>
<dbReference type="PROSITE" id="PS51767">
    <property type="entry name" value="PEPTIDASE_A1"/>
    <property type="match status" value="1"/>
</dbReference>
<protein>
    <recommendedName>
        <fullName evidence="3">Peptidase A1 domain-containing protein</fullName>
    </recommendedName>
</protein>
<dbReference type="Gene3D" id="2.40.70.10">
    <property type="entry name" value="Acid Proteases"/>
    <property type="match status" value="1"/>
</dbReference>
<dbReference type="SUPFAM" id="SSF50630">
    <property type="entry name" value="Acid proteases"/>
    <property type="match status" value="1"/>
</dbReference>
<accession>A0AAN6LNJ4</accession>
<dbReference type="InterPro" id="IPR021109">
    <property type="entry name" value="Peptidase_aspartic_dom_sf"/>
</dbReference>
<feature type="chain" id="PRO_5042932293" description="Peptidase A1 domain-containing protein" evidence="2">
    <location>
        <begin position="21"/>
        <end position="507"/>
    </location>
</feature>
<keyword evidence="1" id="KW-1133">Transmembrane helix</keyword>
<organism evidence="4 5">
    <name type="scientific">Pseudopithomyces chartarum</name>
    <dbReference type="NCBI Taxonomy" id="1892770"/>
    <lineage>
        <taxon>Eukaryota</taxon>
        <taxon>Fungi</taxon>
        <taxon>Dikarya</taxon>
        <taxon>Ascomycota</taxon>
        <taxon>Pezizomycotina</taxon>
        <taxon>Dothideomycetes</taxon>
        <taxon>Pleosporomycetidae</taxon>
        <taxon>Pleosporales</taxon>
        <taxon>Massarineae</taxon>
        <taxon>Didymosphaeriaceae</taxon>
        <taxon>Pseudopithomyces</taxon>
    </lineage>
</organism>
<evidence type="ECO:0000259" key="3">
    <source>
        <dbReference type="PROSITE" id="PS51767"/>
    </source>
</evidence>
<dbReference type="InterPro" id="IPR033121">
    <property type="entry name" value="PEPTIDASE_A1"/>
</dbReference>
<feature type="signal peptide" evidence="2">
    <location>
        <begin position="1"/>
        <end position="20"/>
    </location>
</feature>
<dbReference type="Proteomes" id="UP001280581">
    <property type="component" value="Unassembled WGS sequence"/>
</dbReference>
<keyword evidence="1" id="KW-0472">Membrane</keyword>
<reference evidence="4 5" key="1">
    <citation type="submission" date="2021-02" db="EMBL/GenBank/DDBJ databases">
        <title>Genome assembly of Pseudopithomyces chartarum.</title>
        <authorList>
            <person name="Jauregui R."/>
            <person name="Singh J."/>
            <person name="Voisey C."/>
        </authorList>
    </citation>
    <scope>NUCLEOTIDE SEQUENCE [LARGE SCALE GENOMIC DNA]</scope>
    <source>
        <strain evidence="4 5">AGR01</strain>
    </source>
</reference>
<evidence type="ECO:0000313" key="5">
    <source>
        <dbReference type="Proteomes" id="UP001280581"/>
    </source>
</evidence>
<comment type="caution">
    <text evidence="4">The sequence shown here is derived from an EMBL/GenBank/DDBJ whole genome shotgun (WGS) entry which is preliminary data.</text>
</comment>
<keyword evidence="1" id="KW-0812">Transmembrane</keyword>
<evidence type="ECO:0000313" key="4">
    <source>
        <dbReference type="EMBL" id="KAK3200954.1"/>
    </source>
</evidence>
<dbReference type="AlphaFoldDB" id="A0AAN6LNJ4"/>
<keyword evidence="5" id="KW-1185">Reference proteome</keyword>